<evidence type="ECO:0000256" key="4">
    <source>
        <dbReference type="SAM" id="MobiDB-lite"/>
    </source>
</evidence>
<comment type="catalytic activity">
    <reaction evidence="3">
        <text>an N-acyl-L-alpha-aminoacyl-tRNA + H2O = an N-acyl-L-amino acid + a tRNA + H(+)</text>
        <dbReference type="Rhea" id="RHEA:54448"/>
        <dbReference type="Rhea" id="RHEA-COMP:10123"/>
        <dbReference type="Rhea" id="RHEA-COMP:13883"/>
        <dbReference type="ChEBI" id="CHEBI:15377"/>
        <dbReference type="ChEBI" id="CHEBI:15378"/>
        <dbReference type="ChEBI" id="CHEBI:59874"/>
        <dbReference type="ChEBI" id="CHEBI:78442"/>
        <dbReference type="ChEBI" id="CHEBI:138191"/>
        <dbReference type="EC" id="3.1.1.29"/>
    </reaction>
</comment>
<reference evidence="5 6" key="1">
    <citation type="submission" date="2009-08" db="EMBL/GenBank/DDBJ databases">
        <title>The Genome Sequence of Spizellomyces punctatus strain DAOM BR117.</title>
        <authorList>
            <consortium name="The Broad Institute Genome Sequencing Platform"/>
            <person name="Russ C."/>
            <person name="Cuomo C."/>
            <person name="Shea T."/>
            <person name="Young S.K."/>
            <person name="Zeng Q."/>
            <person name="Koehrsen M."/>
            <person name="Haas B."/>
            <person name="Borodovsky M."/>
            <person name="Guigo R."/>
            <person name="Alvarado L."/>
            <person name="Berlin A."/>
            <person name="Bochicchio J."/>
            <person name="Borenstein D."/>
            <person name="Chapman S."/>
            <person name="Chen Z."/>
            <person name="Engels R."/>
            <person name="Freedman E."/>
            <person name="Gellesch M."/>
            <person name="Goldberg J."/>
            <person name="Griggs A."/>
            <person name="Gujja S."/>
            <person name="Heiman D."/>
            <person name="Hepburn T."/>
            <person name="Howarth C."/>
            <person name="Jen D."/>
            <person name="Larson L."/>
            <person name="Lewis B."/>
            <person name="Mehta T."/>
            <person name="Park D."/>
            <person name="Pearson M."/>
            <person name="Roberts A."/>
            <person name="Saif S."/>
            <person name="Shenoy N."/>
            <person name="Sisk P."/>
            <person name="Stolte C."/>
            <person name="Sykes S."/>
            <person name="Thomson T."/>
            <person name="Walk T."/>
            <person name="White J."/>
            <person name="Yandava C."/>
            <person name="Burger G."/>
            <person name="Gray M.W."/>
            <person name="Holland P.W.H."/>
            <person name="King N."/>
            <person name="Lang F.B.F."/>
            <person name="Roger A.J."/>
            <person name="Ruiz-Trillo I."/>
            <person name="Lander E."/>
            <person name="Nusbaum C."/>
        </authorList>
    </citation>
    <scope>NUCLEOTIDE SEQUENCE [LARGE SCALE GENOMIC DNA]</scope>
    <source>
        <strain evidence="5 6">DAOM BR117</strain>
    </source>
</reference>
<dbReference type="GeneID" id="27686498"/>
<dbReference type="PANTHER" id="PTHR46194:SF1">
    <property type="entry name" value="PEPTIDYL-TRNA HYDROLASE PTRHD1-RELATED"/>
    <property type="match status" value="1"/>
</dbReference>
<dbReference type="OrthoDB" id="201213at2759"/>
<evidence type="ECO:0000313" key="6">
    <source>
        <dbReference type="Proteomes" id="UP000053201"/>
    </source>
</evidence>
<dbReference type="Proteomes" id="UP000053201">
    <property type="component" value="Unassembled WGS sequence"/>
</dbReference>
<accession>A0A0L0HNF8</accession>
<organism evidence="5 6">
    <name type="scientific">Spizellomyces punctatus (strain DAOM BR117)</name>
    <dbReference type="NCBI Taxonomy" id="645134"/>
    <lineage>
        <taxon>Eukaryota</taxon>
        <taxon>Fungi</taxon>
        <taxon>Fungi incertae sedis</taxon>
        <taxon>Chytridiomycota</taxon>
        <taxon>Chytridiomycota incertae sedis</taxon>
        <taxon>Chytridiomycetes</taxon>
        <taxon>Spizellomycetales</taxon>
        <taxon>Spizellomycetaceae</taxon>
        <taxon>Spizellomyces</taxon>
    </lineage>
</organism>
<name>A0A0L0HNF8_SPIPD</name>
<dbReference type="GO" id="GO:0004045">
    <property type="term" value="F:peptidyl-tRNA hydrolase activity"/>
    <property type="evidence" value="ECO:0007669"/>
    <property type="project" value="UniProtKB-EC"/>
</dbReference>
<sequence length="126" mass="14382">MSSPQPPNHVDNSPHTTDPPQPEPLTVFIALRKDLQKDLGWPTGSIVTQACHASTAVIWRWREDPDVVEYLGDLERMHKVTYEVLRYTFIVARSHELNEVNAKLKNANHLEKVCSLFDAHGIVHHK</sequence>
<feature type="region of interest" description="Disordered" evidence="4">
    <location>
        <begin position="1"/>
        <end position="23"/>
    </location>
</feature>
<dbReference type="InterPro" id="IPR023476">
    <property type="entry name" value="Pep_tRNA_hydro_II_dom_sf"/>
</dbReference>
<keyword evidence="6" id="KW-1185">Reference proteome</keyword>
<dbReference type="EC" id="3.1.1.29" evidence="1"/>
<dbReference type="InterPro" id="IPR002833">
    <property type="entry name" value="PTH2"/>
</dbReference>
<dbReference type="eggNOG" id="KOG3305">
    <property type="taxonomic scope" value="Eukaryota"/>
</dbReference>
<keyword evidence="2" id="KW-0378">Hydrolase</keyword>
<dbReference type="Pfam" id="PF01981">
    <property type="entry name" value="PTH2"/>
    <property type="match status" value="1"/>
</dbReference>
<dbReference type="EMBL" id="KQ257453">
    <property type="protein sequence ID" value="KND02485.1"/>
    <property type="molecule type" value="Genomic_DNA"/>
</dbReference>
<dbReference type="InParanoid" id="A0A0L0HNF8"/>
<dbReference type="VEuPathDB" id="FungiDB:SPPG_02947"/>
<dbReference type="Gene3D" id="3.40.1490.10">
    <property type="entry name" value="Bit1"/>
    <property type="match status" value="1"/>
</dbReference>
<evidence type="ECO:0000256" key="2">
    <source>
        <dbReference type="ARBA" id="ARBA00022801"/>
    </source>
</evidence>
<protein>
    <recommendedName>
        <fullName evidence="1">peptidyl-tRNA hydrolase</fullName>
        <ecNumber evidence="1">3.1.1.29</ecNumber>
    </recommendedName>
</protein>
<gene>
    <name evidence="5" type="ORF">SPPG_02947</name>
</gene>
<evidence type="ECO:0000256" key="1">
    <source>
        <dbReference type="ARBA" id="ARBA00013260"/>
    </source>
</evidence>
<dbReference type="AlphaFoldDB" id="A0A0L0HNF8"/>
<evidence type="ECO:0000313" key="5">
    <source>
        <dbReference type="EMBL" id="KND02485.1"/>
    </source>
</evidence>
<dbReference type="InterPro" id="IPR042237">
    <property type="entry name" value="PTRHD1"/>
</dbReference>
<evidence type="ECO:0000256" key="3">
    <source>
        <dbReference type="ARBA" id="ARBA00048707"/>
    </source>
</evidence>
<dbReference type="SUPFAM" id="SSF102462">
    <property type="entry name" value="Peptidyl-tRNA hydrolase II"/>
    <property type="match status" value="1"/>
</dbReference>
<dbReference type="RefSeq" id="XP_016610524.1">
    <property type="nucleotide sequence ID" value="XM_016751233.1"/>
</dbReference>
<proteinExistence type="predicted"/>
<dbReference type="PANTHER" id="PTHR46194">
    <property type="entry name" value="PEPTIDYL-TRNA HYDROLASE PTRHD1-RELATED"/>
    <property type="match status" value="1"/>
</dbReference>